<keyword evidence="11 21" id="KW-0274">FAD</keyword>
<dbReference type="GO" id="GO:0042803">
    <property type="term" value="F:protein homodimerization activity"/>
    <property type="evidence" value="ECO:0007669"/>
    <property type="project" value="InterPro"/>
</dbReference>
<keyword evidence="16 21" id="KW-0676">Redox-active center</keyword>
<dbReference type="Pfam" id="PF07992">
    <property type="entry name" value="Pyr_redox_2"/>
    <property type="match status" value="1"/>
</dbReference>
<evidence type="ECO:0000256" key="24">
    <source>
        <dbReference type="SAM" id="MobiDB-lite"/>
    </source>
</evidence>
<dbReference type="CDD" id="cd00446">
    <property type="entry name" value="GrpE"/>
    <property type="match status" value="1"/>
</dbReference>
<dbReference type="GO" id="GO:0008353">
    <property type="term" value="F:RNA polymerase II CTD heptapeptide repeat kinase activity"/>
    <property type="evidence" value="ECO:0007669"/>
    <property type="project" value="UniProtKB-EC"/>
</dbReference>
<keyword evidence="15" id="KW-0143">Chaperone</keyword>
<feature type="compositionally biased region" description="Low complexity" evidence="24">
    <location>
        <begin position="306"/>
        <end position="316"/>
    </location>
</feature>
<dbReference type="InterPro" id="IPR013805">
    <property type="entry name" value="GrpE_CC"/>
</dbReference>
<evidence type="ECO:0000256" key="4">
    <source>
        <dbReference type="ARBA" id="ARBA00009054"/>
    </source>
</evidence>
<proteinExistence type="inferred from homology"/>
<evidence type="ECO:0000256" key="22">
    <source>
        <dbReference type="RuleBase" id="RU365016"/>
    </source>
</evidence>
<keyword evidence="12 20" id="KW-0067">ATP-binding</keyword>
<keyword evidence="10" id="KW-0418">Kinase</keyword>
<dbReference type="GO" id="GO:0034599">
    <property type="term" value="P:cellular response to oxidative stress"/>
    <property type="evidence" value="ECO:0007669"/>
    <property type="project" value="TreeGrafter"/>
</dbReference>
<evidence type="ECO:0000256" key="15">
    <source>
        <dbReference type="ARBA" id="ARBA00023186"/>
    </source>
</evidence>
<dbReference type="WBParaSite" id="Gr19_v10_g4283.t1">
    <property type="protein sequence ID" value="Gr19_v10_g4283.t1"/>
    <property type="gene ID" value="Gr19_v10_g4283"/>
</dbReference>
<evidence type="ECO:0000256" key="12">
    <source>
        <dbReference type="ARBA" id="ARBA00022840"/>
    </source>
</evidence>
<dbReference type="FunFam" id="3.30.200.20:FF:000124">
    <property type="entry name" value="Cyclin-dependent kinase 4"/>
    <property type="match status" value="1"/>
</dbReference>
<name>A0A914HV75_GLORO</name>
<feature type="compositionally biased region" description="Low complexity" evidence="24">
    <location>
        <begin position="219"/>
        <end position="234"/>
    </location>
</feature>
<evidence type="ECO:0000256" key="21">
    <source>
        <dbReference type="RuleBase" id="RU003691"/>
    </source>
</evidence>
<dbReference type="SUPFAM" id="SSF56112">
    <property type="entry name" value="Protein kinase-like (PK-like)"/>
    <property type="match status" value="1"/>
</dbReference>
<keyword evidence="22" id="KW-0521">NADP</keyword>
<dbReference type="PROSITE" id="PS00108">
    <property type="entry name" value="PROTEIN_KINASE_ST"/>
    <property type="match status" value="1"/>
</dbReference>
<evidence type="ECO:0000256" key="2">
    <source>
        <dbReference type="ARBA" id="ARBA00006485"/>
    </source>
</evidence>
<comment type="catalytic activity">
    <reaction evidence="19">
        <text>[DNA-directed RNA polymerase] + ATP = phospho-[DNA-directed RNA polymerase] + ADP + H(+)</text>
        <dbReference type="Rhea" id="RHEA:10216"/>
        <dbReference type="Rhea" id="RHEA-COMP:11321"/>
        <dbReference type="Rhea" id="RHEA-COMP:11322"/>
        <dbReference type="ChEBI" id="CHEBI:15378"/>
        <dbReference type="ChEBI" id="CHEBI:30616"/>
        <dbReference type="ChEBI" id="CHEBI:43176"/>
        <dbReference type="ChEBI" id="CHEBI:68546"/>
        <dbReference type="ChEBI" id="CHEBI:456216"/>
        <dbReference type="EC" id="2.7.11.23"/>
    </reaction>
</comment>
<comment type="catalytic activity">
    <reaction evidence="22">
        <text>2 glutathione + NADP(+) = glutathione disulfide + NADPH + H(+)</text>
        <dbReference type="Rhea" id="RHEA:11740"/>
        <dbReference type="ChEBI" id="CHEBI:15378"/>
        <dbReference type="ChEBI" id="CHEBI:57783"/>
        <dbReference type="ChEBI" id="CHEBI:57925"/>
        <dbReference type="ChEBI" id="CHEBI:58297"/>
        <dbReference type="ChEBI" id="CHEBI:58349"/>
        <dbReference type="EC" id="1.8.1.7"/>
    </reaction>
</comment>
<dbReference type="PANTHER" id="PTHR42737">
    <property type="entry name" value="GLUTATHIONE REDUCTASE"/>
    <property type="match status" value="1"/>
</dbReference>
<dbReference type="Pfam" id="PF02852">
    <property type="entry name" value="Pyr_redox_dim"/>
    <property type="match status" value="1"/>
</dbReference>
<dbReference type="Gene3D" id="3.50.50.60">
    <property type="entry name" value="FAD/NAD(P)-binding domain"/>
    <property type="match status" value="2"/>
</dbReference>
<keyword evidence="22" id="KW-0963">Cytoplasm</keyword>
<keyword evidence="14" id="KW-1015">Disulfide bond</keyword>
<dbReference type="CDD" id="cd07840">
    <property type="entry name" value="STKc_CDK9_like"/>
    <property type="match status" value="1"/>
</dbReference>
<dbReference type="Pfam" id="PF01025">
    <property type="entry name" value="GrpE"/>
    <property type="match status" value="1"/>
</dbReference>
<evidence type="ECO:0000313" key="27">
    <source>
        <dbReference type="WBParaSite" id="Gr19_v10_g4283.t1"/>
    </source>
</evidence>
<dbReference type="FunFam" id="1.10.510.10:FF:000415">
    <property type="entry name" value="CMGC/CDK/CRK7 protein kinase, variant"/>
    <property type="match status" value="1"/>
</dbReference>
<keyword evidence="26" id="KW-1185">Reference proteome</keyword>
<dbReference type="SUPFAM" id="SSF51064">
    <property type="entry name" value="Head domain of nucleotide exchange factor GrpE"/>
    <property type="match status" value="1"/>
</dbReference>
<dbReference type="GO" id="GO:0050660">
    <property type="term" value="F:flavin adenine dinucleotide binding"/>
    <property type="evidence" value="ECO:0007669"/>
    <property type="project" value="InterPro"/>
</dbReference>
<evidence type="ECO:0000256" key="23">
    <source>
        <dbReference type="SAM" id="Coils"/>
    </source>
</evidence>
<evidence type="ECO:0000259" key="25">
    <source>
        <dbReference type="PROSITE" id="PS50011"/>
    </source>
</evidence>
<evidence type="ECO:0000256" key="17">
    <source>
        <dbReference type="ARBA" id="ARBA00047811"/>
    </source>
</evidence>
<dbReference type="InterPro" id="IPR016156">
    <property type="entry name" value="FAD/NAD-linked_Rdtase_dimer_sf"/>
</dbReference>
<dbReference type="InterPro" id="IPR011009">
    <property type="entry name" value="Kinase-like_dom_sf"/>
</dbReference>
<keyword evidence="8" id="KW-0808">Transferase</keyword>
<dbReference type="PRINTS" id="PR00411">
    <property type="entry name" value="PNDRDTASEI"/>
</dbReference>
<keyword evidence="9 20" id="KW-0547">Nucleotide-binding</keyword>
<dbReference type="Gene3D" id="3.30.200.20">
    <property type="entry name" value="Phosphorylase Kinase, domain 1"/>
    <property type="match status" value="1"/>
</dbReference>
<dbReference type="InterPro" id="IPR004099">
    <property type="entry name" value="Pyr_nucl-diS_OxRdtase_dimer"/>
</dbReference>
<dbReference type="GO" id="GO:0005524">
    <property type="term" value="F:ATP binding"/>
    <property type="evidence" value="ECO:0007669"/>
    <property type="project" value="UniProtKB-UniRule"/>
</dbReference>
<dbReference type="InterPro" id="IPR036188">
    <property type="entry name" value="FAD/NAD-bd_sf"/>
</dbReference>
<comment type="similarity">
    <text evidence="4">Belongs to the GrpE family.</text>
</comment>
<keyword evidence="23" id="KW-0175">Coiled coil</keyword>
<dbReference type="Gene3D" id="1.10.510.10">
    <property type="entry name" value="Transferase(Phosphotransferase) domain 1"/>
    <property type="match status" value="1"/>
</dbReference>
<evidence type="ECO:0000256" key="7">
    <source>
        <dbReference type="ARBA" id="ARBA00022630"/>
    </source>
</evidence>
<dbReference type="InterPro" id="IPR046952">
    <property type="entry name" value="GSHR/TRXR-like"/>
</dbReference>
<dbReference type="SUPFAM" id="SSF55424">
    <property type="entry name" value="FAD/NAD-linked reductases, dimerisation (C-terminal) domain"/>
    <property type="match status" value="1"/>
</dbReference>
<feature type="binding site" evidence="20">
    <location>
        <position position="616"/>
    </location>
    <ligand>
        <name>ATP</name>
        <dbReference type="ChEBI" id="CHEBI:30616"/>
    </ligand>
</feature>
<evidence type="ECO:0000256" key="13">
    <source>
        <dbReference type="ARBA" id="ARBA00023002"/>
    </source>
</evidence>
<feature type="coiled-coil region" evidence="23">
    <location>
        <begin position="50"/>
        <end position="84"/>
    </location>
</feature>
<comment type="similarity">
    <text evidence="3 21">Belongs to the class-I pyridine nucleotide-disulfide oxidoreductase family.</text>
</comment>
<dbReference type="InterPro" id="IPR023753">
    <property type="entry name" value="FAD/NAD-binding_dom"/>
</dbReference>
<reference evidence="27" key="1">
    <citation type="submission" date="2022-11" db="UniProtKB">
        <authorList>
            <consortium name="WormBaseParasite"/>
        </authorList>
    </citation>
    <scope>IDENTIFICATION</scope>
</reference>
<dbReference type="FunFam" id="3.50.50.60:FF:000235">
    <property type="entry name" value="Glutathione reductase"/>
    <property type="match status" value="1"/>
</dbReference>
<keyword evidence="6" id="KW-0723">Serine/threonine-protein kinase</keyword>
<dbReference type="FunFam" id="3.30.390.30:FF:000003">
    <property type="entry name" value="Glutathione reductase"/>
    <property type="match status" value="1"/>
</dbReference>
<dbReference type="GO" id="GO:0050661">
    <property type="term" value="F:NADP binding"/>
    <property type="evidence" value="ECO:0007669"/>
    <property type="project" value="InterPro"/>
</dbReference>
<sequence>MFCTKIAQHFSSGLRGQFALLRLARSDPRSLRSYHLTRHLADETCPERNADELVAEIDVLTDKYKRALADMENLRKRSQRQIEEAKVFAIQPFCKDLLEVADVLDLALLSLDKVEIRDASVDSLQTGLKMTKEVLLKTFSKHGLVPVRPEGQKFNPNLHEAVYEIPTDQSEYPAGHIAHVLNIGYSLHNRPIRPAKPCNMESKGSNERTKKKERKRQRSSSSSSSDSESSSSTDTYDESSPDSSEKAKKLSSRRHSSSNKSRYHTHHQFHHQHHLHHSSSHKNDRKLSSFHSYERGNRYQCQEQYKSGGSSSKNGGQPSRNYNRSSHSDNKKRHHRHRTSRSRSRHRRKKRSPSPPPAAVENNDDECKKMSHSLGSLLKIRRSNNKKRRSEDEQPQHDESTSAKTNNKSVLQQQQQQQNTSTPVKAKEQDLEQPTKPVSMTNVVEVQQQPQAPQNVWNITCLPPPALLGVYPQAPQQVQMVPNMATHPYGSVWLNMVSHPPPPPPPPPIPHCLPSSDSDGGVVPPPPPPPPPPPENEHTTANKVDATRPPPPPGPVPPPKRCRPLVLKPRDLPTIAEGWGIGSADKYRIIEQVGEGTYGQVYKASDSQTGRMVALKKVRLENEKEGFPITAVREIKILRQLDHPNIVKLLDIVTDRTGPGSAEQSPQQSPGVGDISQQRRRLSAFNSHQPVASSFFLVFEYVDHDLMGLLDSQSVNPSELQIASLMKQLLLALSYCHMRGFLHRDLKCSNILISRSGQLKLADFGLARLYQENNMRLYTNRVITLWYRPPELLLGEERYGPGVDIWSAGCILAEFFTKKPIFQGQSEHQQLELIASFCGSYTPEVWPGVLELQNYAVMRQRTYYPRKLREKFSFLPEPVLDLLDMLLQLDPGKRPTASQALNHDCHWTRIVMKCGQSVGDKWRDRVPLLRMYWRESRGNTEIRKRQAQEHPIFLWITKALDIIFDGCVMSAEFVVLSVLLHIPLYCVADCRADSNCGGIASARRAREFNVKVGLIESERLGGTCVNVGCVPKKVMYNTATHAEFLRDHADYGFEAPLINFNWNKIKNSRDEYIRRLNSIYQTNLEKSNVEIIRGRAKFNNDGSVEVTRSDGSRETCKGEHTLIAVGGTPRIPKDVPGAEYGTDSDGFFRFEEMPKKTVVVGAGYIAVELASILAELGSETYLLIRYDRVLRNFDDMMSEMLTNNLAAGPVNLRPRTQVSKVERSNATGKLLLHLSDGSKLDGVDQLIWAIGRDPLTAELNLGAVKVETTEMGHIKVDNYQNTAMPGVYAVGDVCTPKFELTPVAIAAGRRLAHRLFNGESENRLEYESIPTVVFSHPPLGTTGLTEKEAVERYGRDEVKTYAATFGNMYFAMTSHKEKTAMKIVCKGKEETVVGLHILGMGADEMLQGFAVCVKAGLTKKHFDNCIAIHPTASEELVTMR</sequence>
<comment type="subcellular location">
    <subcellularLocation>
        <location evidence="22">Cytoplasm</location>
    </subcellularLocation>
</comment>
<dbReference type="NCBIfam" id="NF004776">
    <property type="entry name" value="PRK06116.1"/>
    <property type="match status" value="1"/>
</dbReference>
<dbReference type="SUPFAM" id="SSF51905">
    <property type="entry name" value="FAD/NAD(P)-binding domain"/>
    <property type="match status" value="1"/>
</dbReference>
<accession>A0A914HV75</accession>
<dbReference type="GO" id="GO:0004362">
    <property type="term" value="F:glutathione-disulfide reductase (NADPH) activity"/>
    <property type="evidence" value="ECO:0007669"/>
    <property type="project" value="UniProtKB-EC"/>
</dbReference>
<dbReference type="EC" id="1.8.1.7" evidence="22"/>
<dbReference type="GO" id="GO:0005829">
    <property type="term" value="C:cytosol"/>
    <property type="evidence" value="ECO:0007669"/>
    <property type="project" value="TreeGrafter"/>
</dbReference>
<dbReference type="GO" id="GO:0006457">
    <property type="term" value="P:protein folding"/>
    <property type="evidence" value="ECO:0007669"/>
    <property type="project" value="InterPro"/>
</dbReference>
<dbReference type="SMART" id="SM00220">
    <property type="entry name" value="S_TKc"/>
    <property type="match status" value="1"/>
</dbReference>
<dbReference type="InterPro" id="IPR017441">
    <property type="entry name" value="Protein_kinase_ATP_BS"/>
</dbReference>
<evidence type="ECO:0000256" key="9">
    <source>
        <dbReference type="ARBA" id="ARBA00022741"/>
    </source>
</evidence>
<evidence type="ECO:0000256" key="19">
    <source>
        <dbReference type="ARBA" id="ARBA00049280"/>
    </source>
</evidence>
<dbReference type="PRINTS" id="PR00368">
    <property type="entry name" value="FADPNR"/>
</dbReference>
<dbReference type="InterPro" id="IPR000740">
    <property type="entry name" value="GrpE"/>
</dbReference>
<keyword evidence="13 21" id="KW-0560">Oxidoreductase</keyword>
<feature type="region of interest" description="Disordered" evidence="24">
    <location>
        <begin position="657"/>
        <end position="677"/>
    </location>
</feature>
<feature type="region of interest" description="Disordered" evidence="24">
    <location>
        <begin position="192"/>
        <end position="286"/>
    </location>
</feature>
<evidence type="ECO:0000313" key="26">
    <source>
        <dbReference type="Proteomes" id="UP000887572"/>
    </source>
</evidence>
<dbReference type="InterPro" id="IPR000719">
    <property type="entry name" value="Prot_kinase_dom"/>
</dbReference>
<dbReference type="GO" id="GO:0000774">
    <property type="term" value="F:adenyl-nucleotide exchange factor activity"/>
    <property type="evidence" value="ECO:0007669"/>
    <property type="project" value="InterPro"/>
</dbReference>
<feature type="region of interest" description="Disordered" evidence="24">
    <location>
        <begin position="504"/>
        <end position="562"/>
    </location>
</feature>
<dbReference type="NCBIfam" id="TIGR01421">
    <property type="entry name" value="gluta_reduc_1"/>
    <property type="match status" value="1"/>
</dbReference>
<comment type="subunit">
    <text evidence="5">Homodimer.</text>
</comment>
<dbReference type="Gene3D" id="2.30.22.10">
    <property type="entry name" value="Head domain of nucleotide exchange factor GrpE"/>
    <property type="match status" value="1"/>
</dbReference>
<comment type="cofactor">
    <cofactor evidence="1 22">
        <name>FAD</name>
        <dbReference type="ChEBI" id="CHEBI:57692"/>
    </cofactor>
</comment>
<keyword evidence="7 21" id="KW-0285">Flavoprotein</keyword>
<evidence type="ECO:0000256" key="11">
    <source>
        <dbReference type="ARBA" id="ARBA00022827"/>
    </source>
</evidence>
<feature type="domain" description="Protein kinase" evidence="25">
    <location>
        <begin position="587"/>
        <end position="906"/>
    </location>
</feature>
<feature type="region of interest" description="Disordered" evidence="24">
    <location>
        <begin position="303"/>
        <end position="437"/>
    </location>
</feature>
<evidence type="ECO:0000256" key="16">
    <source>
        <dbReference type="ARBA" id="ARBA00023284"/>
    </source>
</evidence>
<dbReference type="PROSITE" id="PS00107">
    <property type="entry name" value="PROTEIN_KINASE_ATP"/>
    <property type="match status" value="1"/>
</dbReference>
<dbReference type="InterPro" id="IPR006322">
    <property type="entry name" value="Glutathione_Rdtase_euk/bac"/>
</dbReference>
<evidence type="ECO:0000256" key="18">
    <source>
        <dbReference type="ARBA" id="ARBA00048367"/>
    </source>
</evidence>
<evidence type="ECO:0000256" key="1">
    <source>
        <dbReference type="ARBA" id="ARBA00001974"/>
    </source>
</evidence>
<feature type="compositionally biased region" description="Basic residues" evidence="24">
    <location>
        <begin position="330"/>
        <end position="352"/>
    </location>
</feature>
<dbReference type="GO" id="GO:0045454">
    <property type="term" value="P:cell redox homeostasis"/>
    <property type="evidence" value="ECO:0007669"/>
    <property type="project" value="InterPro"/>
</dbReference>
<dbReference type="InterPro" id="IPR008271">
    <property type="entry name" value="Ser/Thr_kinase_AS"/>
</dbReference>
<organism evidence="26 27">
    <name type="scientific">Globodera rostochiensis</name>
    <name type="common">Golden nematode worm</name>
    <name type="synonym">Heterodera rostochiensis</name>
    <dbReference type="NCBI Taxonomy" id="31243"/>
    <lineage>
        <taxon>Eukaryota</taxon>
        <taxon>Metazoa</taxon>
        <taxon>Ecdysozoa</taxon>
        <taxon>Nematoda</taxon>
        <taxon>Chromadorea</taxon>
        <taxon>Rhabditida</taxon>
        <taxon>Tylenchina</taxon>
        <taxon>Tylenchomorpha</taxon>
        <taxon>Tylenchoidea</taxon>
        <taxon>Heteroderidae</taxon>
        <taxon>Heteroderinae</taxon>
        <taxon>Globodera</taxon>
    </lineage>
</organism>
<dbReference type="InterPro" id="IPR009012">
    <property type="entry name" value="GrpE_head"/>
</dbReference>
<evidence type="ECO:0000256" key="3">
    <source>
        <dbReference type="ARBA" id="ARBA00007532"/>
    </source>
</evidence>
<feature type="compositionally biased region" description="Basic and acidic residues" evidence="24">
    <location>
        <begin position="389"/>
        <end position="401"/>
    </location>
</feature>
<feature type="compositionally biased region" description="Pro residues" evidence="24">
    <location>
        <begin position="548"/>
        <end position="559"/>
    </location>
</feature>
<dbReference type="Gene3D" id="3.30.390.30">
    <property type="match status" value="1"/>
</dbReference>
<dbReference type="SUPFAM" id="SSF58014">
    <property type="entry name" value="Coiled-coil domain of nucleotide exchange factor GrpE"/>
    <property type="match status" value="1"/>
</dbReference>
<dbReference type="Proteomes" id="UP000887572">
    <property type="component" value="Unplaced"/>
</dbReference>
<dbReference type="GO" id="GO:0005739">
    <property type="term" value="C:mitochondrion"/>
    <property type="evidence" value="ECO:0007669"/>
    <property type="project" value="TreeGrafter"/>
</dbReference>
<feature type="compositionally biased region" description="Polar residues" evidence="24">
    <location>
        <begin position="402"/>
        <end position="411"/>
    </location>
</feature>
<evidence type="ECO:0000256" key="6">
    <source>
        <dbReference type="ARBA" id="ARBA00022527"/>
    </source>
</evidence>
<evidence type="ECO:0000256" key="20">
    <source>
        <dbReference type="PROSITE-ProRule" id="PRU10141"/>
    </source>
</evidence>
<dbReference type="GO" id="GO:0006749">
    <property type="term" value="P:glutathione metabolic process"/>
    <property type="evidence" value="ECO:0007669"/>
    <property type="project" value="InterPro"/>
</dbReference>
<feature type="compositionally biased region" description="Pro residues" evidence="24">
    <location>
        <begin position="523"/>
        <end position="534"/>
    </location>
</feature>
<dbReference type="InterPro" id="IPR012999">
    <property type="entry name" value="Pyr_OxRdtase_I_AS"/>
</dbReference>
<dbReference type="GO" id="GO:0004693">
    <property type="term" value="F:cyclin-dependent protein serine/threonine kinase activity"/>
    <property type="evidence" value="ECO:0007669"/>
    <property type="project" value="UniProtKB-EC"/>
</dbReference>
<evidence type="ECO:0000256" key="5">
    <source>
        <dbReference type="ARBA" id="ARBA00011738"/>
    </source>
</evidence>
<feature type="compositionally biased region" description="Basic residues" evidence="24">
    <location>
        <begin position="249"/>
        <end position="280"/>
    </location>
</feature>
<evidence type="ECO:0000256" key="14">
    <source>
        <dbReference type="ARBA" id="ARBA00023157"/>
    </source>
</evidence>
<dbReference type="GO" id="GO:0051087">
    <property type="term" value="F:protein-folding chaperone binding"/>
    <property type="evidence" value="ECO:0007669"/>
    <property type="project" value="InterPro"/>
</dbReference>
<evidence type="ECO:0000256" key="8">
    <source>
        <dbReference type="ARBA" id="ARBA00022679"/>
    </source>
</evidence>
<dbReference type="HAMAP" id="MF_01151">
    <property type="entry name" value="GrpE"/>
    <property type="match status" value="1"/>
</dbReference>
<dbReference type="Pfam" id="PF00069">
    <property type="entry name" value="Pkinase"/>
    <property type="match status" value="1"/>
</dbReference>
<comment type="function">
    <text evidence="22">Catalyzes the reduction of glutathione disulfide (GSSG) to reduced glutathione (GSH). Constitutes the major mechanism to maintain a high GSH:GSSG ratio in the cytosol.</text>
</comment>
<feature type="compositionally biased region" description="Basic residues" evidence="24">
    <location>
        <begin position="379"/>
        <end position="388"/>
    </location>
</feature>
<dbReference type="PROSITE" id="PS50011">
    <property type="entry name" value="PROTEIN_KINASE_DOM"/>
    <property type="match status" value="1"/>
</dbReference>
<dbReference type="PROSITE" id="PS00076">
    <property type="entry name" value="PYRIDINE_REDOX_1"/>
    <property type="match status" value="1"/>
</dbReference>
<protein>
    <recommendedName>
        <fullName evidence="22">Glutathione reductase</fullName>
        <ecNumber evidence="22">1.8.1.7</ecNumber>
    </recommendedName>
</protein>
<dbReference type="Gene3D" id="3.90.20.20">
    <property type="match status" value="1"/>
</dbReference>
<evidence type="ECO:0000256" key="10">
    <source>
        <dbReference type="ARBA" id="ARBA00022777"/>
    </source>
</evidence>
<dbReference type="PANTHER" id="PTHR42737:SF2">
    <property type="entry name" value="GLUTATHIONE REDUCTASE"/>
    <property type="match status" value="1"/>
</dbReference>
<comment type="catalytic activity">
    <reaction evidence="17">
        <text>L-threonyl-[protein] + ATP = O-phospho-L-threonyl-[protein] + ADP + H(+)</text>
        <dbReference type="Rhea" id="RHEA:46608"/>
        <dbReference type="Rhea" id="RHEA-COMP:11060"/>
        <dbReference type="Rhea" id="RHEA-COMP:11605"/>
        <dbReference type="ChEBI" id="CHEBI:15378"/>
        <dbReference type="ChEBI" id="CHEBI:30013"/>
        <dbReference type="ChEBI" id="CHEBI:30616"/>
        <dbReference type="ChEBI" id="CHEBI:61977"/>
        <dbReference type="ChEBI" id="CHEBI:456216"/>
        <dbReference type="EC" id="2.7.11.22"/>
    </reaction>
</comment>
<comment type="catalytic activity">
    <reaction evidence="18">
        <text>L-seryl-[protein] + ATP = O-phospho-L-seryl-[protein] + ADP + H(+)</text>
        <dbReference type="Rhea" id="RHEA:17989"/>
        <dbReference type="Rhea" id="RHEA-COMP:9863"/>
        <dbReference type="Rhea" id="RHEA-COMP:11604"/>
        <dbReference type="ChEBI" id="CHEBI:15378"/>
        <dbReference type="ChEBI" id="CHEBI:29999"/>
        <dbReference type="ChEBI" id="CHEBI:30616"/>
        <dbReference type="ChEBI" id="CHEBI:83421"/>
        <dbReference type="ChEBI" id="CHEBI:456216"/>
        <dbReference type="EC" id="2.7.11.22"/>
    </reaction>
</comment>
<comment type="similarity">
    <text evidence="2">Belongs to the protein kinase superfamily. CMGC Ser/Thr protein kinase family. CDC2/CDKX subfamily.</text>
</comment>